<dbReference type="EMBL" id="CP043641">
    <property type="protein sequence ID" value="QNE34320.1"/>
    <property type="molecule type" value="Genomic_DNA"/>
</dbReference>
<proteinExistence type="predicted"/>
<protein>
    <submittedName>
        <fullName evidence="1">DUF1349 domain-containing protein</fullName>
    </submittedName>
</protein>
<dbReference type="InterPro" id="IPR013320">
    <property type="entry name" value="ConA-like_dom_sf"/>
</dbReference>
<accession>A0A7G6Y755</accession>
<organism evidence="1 2">
    <name type="scientific">Leifsonia shinshuensis</name>
    <dbReference type="NCBI Taxonomy" id="150026"/>
    <lineage>
        <taxon>Bacteria</taxon>
        <taxon>Bacillati</taxon>
        <taxon>Actinomycetota</taxon>
        <taxon>Actinomycetes</taxon>
        <taxon>Micrococcales</taxon>
        <taxon>Microbacteriaceae</taxon>
        <taxon>Leifsonia</taxon>
    </lineage>
</organism>
<gene>
    <name evidence="1" type="ORF">F1C12_03650</name>
</gene>
<name>A0A7G6Y755_9MICO</name>
<dbReference type="AlphaFoldDB" id="A0A7G6Y755"/>
<dbReference type="Gene3D" id="2.60.120.200">
    <property type="match status" value="1"/>
</dbReference>
<evidence type="ECO:0000313" key="2">
    <source>
        <dbReference type="Proteomes" id="UP000515511"/>
    </source>
</evidence>
<dbReference type="Proteomes" id="UP000515511">
    <property type="component" value="Chromosome"/>
</dbReference>
<dbReference type="Pfam" id="PF07081">
    <property type="entry name" value="DUF1349"/>
    <property type="match status" value="1"/>
</dbReference>
<sequence length="202" mass="21790">MTISLPGLPPLRWTGVDGAASYDERNGVLSLRAAAGTDWTNDAGGGPQQHAATALAFTAPAGDFVLSARVRVPGERTTFDAGALALWSDRDHWAKLCNEFSPHGEEMVVSVVTDGFSDDCNGPILDARAVYLRVARVGQAFAFHSSRDGRFWDFVRVFRLPVSTEPLCVGFLAQAPLGDRSDPTFDSIRYETRSLGSLRDGS</sequence>
<reference evidence="2" key="1">
    <citation type="submission" date="2019-09" db="EMBL/GenBank/DDBJ databases">
        <title>Antimicrobial potential of Antarctic Bacteria.</title>
        <authorList>
            <person name="Benaud N."/>
            <person name="Edwards R.J."/>
            <person name="Ferrari B.C."/>
        </authorList>
    </citation>
    <scope>NUCLEOTIDE SEQUENCE [LARGE SCALE GENOMIC DNA]</scope>
    <source>
        <strain evidence="2">INR9</strain>
    </source>
</reference>
<dbReference type="PANTHER" id="PTHR35332">
    <property type="entry name" value="REGULATION OF ENOLASE PROTEIN 1"/>
    <property type="match status" value="1"/>
</dbReference>
<dbReference type="PANTHER" id="PTHR35332:SF2">
    <property type="entry name" value="REGULATION OF ENOLASE PROTEIN 1"/>
    <property type="match status" value="1"/>
</dbReference>
<dbReference type="RefSeq" id="WP_185277486.1">
    <property type="nucleotide sequence ID" value="NZ_CP043641.1"/>
</dbReference>
<dbReference type="SUPFAM" id="SSF49899">
    <property type="entry name" value="Concanavalin A-like lectins/glucanases"/>
    <property type="match status" value="1"/>
</dbReference>
<evidence type="ECO:0000313" key="1">
    <source>
        <dbReference type="EMBL" id="QNE34320.1"/>
    </source>
</evidence>
<dbReference type="InterPro" id="IPR009784">
    <property type="entry name" value="DUF1349"/>
</dbReference>
<dbReference type="KEGG" id="lse:F1C12_03650"/>